<dbReference type="InterPro" id="IPR029063">
    <property type="entry name" value="SAM-dependent_MTases_sf"/>
</dbReference>
<comment type="caution">
    <text evidence="1">The sequence shown here is derived from an EMBL/GenBank/DDBJ whole genome shotgun (WGS) entry which is preliminary data.</text>
</comment>
<name>A0ABQ0AYK2_9FIRM</name>
<protein>
    <submittedName>
        <fullName evidence="1">tRNA (Adenine(22)-N(1))-methyltransferase TrmK</fullName>
    </submittedName>
</protein>
<accession>A0ABQ0AYK2</accession>
<keyword evidence="2" id="KW-1185">Reference proteome</keyword>
<dbReference type="PIRSF" id="PIRSF018637">
    <property type="entry name" value="TrmK"/>
    <property type="match status" value="1"/>
</dbReference>
<evidence type="ECO:0000313" key="2">
    <source>
        <dbReference type="Proteomes" id="UP001600894"/>
    </source>
</evidence>
<proteinExistence type="predicted"/>
<sequence length="260" mass="29460">MNGYKVNKTAAFAAAKEEAYSTLSLPHLSQRLKLIAAFVPQDSRIADIGTDHGFVPIYLAKQGRIKSALAMDVRKGPLERAAVHIKEAAVSDIPIETRLSDGLQKLKPGEADTVIVAGMGGELELRILRDGKHLWNTIDRFILSPQSDLEKVRRFLAENGFQIEKEAMLREDGKYYTVMSVIHGSMEYEKTCEYRYGKLLLKQKDPVLKEYLGKERDRIRSILAALPRENDTEQTPGQKKARIALLEELSWIREAEYEMQ</sequence>
<gene>
    <name evidence="1" type="ORF">F130042H8_21470</name>
</gene>
<organism evidence="1 2">
    <name type="scientific">Enterocloster alcoholdehydrogenati</name>
    <dbReference type="NCBI Taxonomy" id="2547410"/>
    <lineage>
        <taxon>Bacteria</taxon>
        <taxon>Bacillati</taxon>
        <taxon>Bacillota</taxon>
        <taxon>Clostridia</taxon>
        <taxon>Lachnospirales</taxon>
        <taxon>Lachnospiraceae</taxon>
        <taxon>Enterocloster</taxon>
    </lineage>
</organism>
<dbReference type="PANTHER" id="PTHR38451:SF1">
    <property type="entry name" value="TRNA (ADENINE(22)-N(1))-METHYLTRANSFERASE"/>
    <property type="match status" value="1"/>
</dbReference>
<dbReference type="PANTHER" id="PTHR38451">
    <property type="entry name" value="TRNA (ADENINE(22)-N(1))-METHYLTRANSFERASE"/>
    <property type="match status" value="1"/>
</dbReference>
<dbReference type="Proteomes" id="UP001600894">
    <property type="component" value="Unassembled WGS sequence"/>
</dbReference>
<evidence type="ECO:0000313" key="1">
    <source>
        <dbReference type="EMBL" id="GAA6269087.1"/>
    </source>
</evidence>
<reference evidence="1 2" key="1">
    <citation type="submission" date="2024-04" db="EMBL/GenBank/DDBJ databases">
        <title>Defined microbial consortia suppress multidrug-resistant proinflammatory Enterobacteriaceae via ecological control.</title>
        <authorList>
            <person name="Furuichi M."/>
            <person name="Kawaguchi T."/>
            <person name="Pust M."/>
            <person name="Yasuma K."/>
            <person name="Plichta D."/>
            <person name="Hasegawa N."/>
            <person name="Ohya T."/>
            <person name="Bhattarai S."/>
            <person name="Sasajima S."/>
            <person name="Aoto Y."/>
            <person name="Tuganbaev T."/>
            <person name="Yaginuma M."/>
            <person name="Ueda M."/>
            <person name="Okahashi N."/>
            <person name="Amafuji K."/>
            <person name="Kiridooshi Y."/>
            <person name="Sugita K."/>
            <person name="Strazar M."/>
            <person name="Skelly A."/>
            <person name="Suda W."/>
            <person name="Hattori M."/>
            <person name="Nakamoto N."/>
            <person name="Caballero S."/>
            <person name="Norman J."/>
            <person name="Olle B."/>
            <person name="Tanoue T."/>
            <person name="Arita M."/>
            <person name="Bucci V."/>
            <person name="Atarashi K."/>
            <person name="Xavier R."/>
            <person name="Honda K."/>
        </authorList>
    </citation>
    <scope>NUCLEOTIDE SEQUENCE [LARGE SCALE GENOMIC DNA]</scope>
    <source>
        <strain evidence="2">f13</strain>
    </source>
</reference>
<dbReference type="Pfam" id="PF12847">
    <property type="entry name" value="Methyltransf_18"/>
    <property type="match status" value="1"/>
</dbReference>
<dbReference type="InterPro" id="IPR006901">
    <property type="entry name" value="TrmK"/>
</dbReference>
<dbReference type="Gene3D" id="1.10.287.1890">
    <property type="match status" value="1"/>
</dbReference>
<dbReference type="SUPFAM" id="SSF53335">
    <property type="entry name" value="S-adenosyl-L-methionine-dependent methyltransferases"/>
    <property type="match status" value="1"/>
</dbReference>
<dbReference type="EMBL" id="BAABXL010000001">
    <property type="protein sequence ID" value="GAA6269087.1"/>
    <property type="molecule type" value="Genomic_DNA"/>
</dbReference>
<dbReference type="RefSeq" id="WP_176254005.1">
    <property type="nucleotide sequence ID" value="NZ_BAABXL010000001.1"/>
</dbReference>
<dbReference type="Gene3D" id="3.40.50.150">
    <property type="entry name" value="Vaccinia Virus protein VP39"/>
    <property type="match status" value="1"/>
</dbReference>